<dbReference type="AlphaFoldDB" id="A0A1G1L119"/>
<sequence length="340" mass="39709">MLDVCFYMKTMTLKENLGADGKIARQIARRILESARSRNPVVYGIETTNDCRMKCEICPRTKKINRPVQDLDMKAFKKIAEQIRPFSKKLWRQWETFVKETYQILPDEMNENHFFLYIIPKVLVLHGYGDPLLDDSIGEKIKILTKRHIKSYFSCHPLAFNMEKIVECFENELTYLKFSASSLNHPGFLAQVDDLLAIKKQKGYATKLVMAMVDINHSGQKNELAMLKRKYIPQGVYVYLKSQDQRWYRNHPAESRAIHWNEFCQFPWSSMSIHSDGSVVPCCTIYNHEMILGNTAREKLKAIWNGTSYKKFREQHIIMNAKSKCTTRCDMKLIGEWIGA</sequence>
<dbReference type="PANTHER" id="PTHR11228:SF7">
    <property type="entry name" value="PQQA PEPTIDE CYCLASE"/>
    <property type="match status" value="1"/>
</dbReference>
<dbReference type="InterPro" id="IPR013785">
    <property type="entry name" value="Aldolase_TIM"/>
</dbReference>
<dbReference type="EMBL" id="MHFR01000024">
    <property type="protein sequence ID" value="OGW98835.1"/>
    <property type="molecule type" value="Genomic_DNA"/>
</dbReference>
<feature type="domain" description="4Fe4S-binding SPASM" evidence="1">
    <location>
        <begin position="264"/>
        <end position="329"/>
    </location>
</feature>
<dbReference type="Proteomes" id="UP000178187">
    <property type="component" value="Unassembled WGS sequence"/>
</dbReference>
<name>A0A1G1L119_9BACT</name>
<dbReference type="PANTHER" id="PTHR11228">
    <property type="entry name" value="RADICAL SAM DOMAIN PROTEIN"/>
    <property type="match status" value="1"/>
</dbReference>
<dbReference type="Pfam" id="PF13186">
    <property type="entry name" value="SPASM"/>
    <property type="match status" value="1"/>
</dbReference>
<evidence type="ECO:0000259" key="1">
    <source>
        <dbReference type="Pfam" id="PF13186"/>
    </source>
</evidence>
<dbReference type="InterPro" id="IPR023885">
    <property type="entry name" value="4Fe4S-binding_SPASM_dom"/>
</dbReference>
<dbReference type="InterPro" id="IPR050377">
    <property type="entry name" value="Radical_SAM_PqqE_MftC-like"/>
</dbReference>
<reference evidence="2 3" key="1">
    <citation type="journal article" date="2016" name="Nat. Commun.">
        <title>Thousands of microbial genomes shed light on interconnected biogeochemical processes in an aquifer system.</title>
        <authorList>
            <person name="Anantharaman K."/>
            <person name="Brown C.T."/>
            <person name="Hug L.A."/>
            <person name="Sharon I."/>
            <person name="Castelle C.J."/>
            <person name="Probst A.J."/>
            <person name="Thomas B.C."/>
            <person name="Singh A."/>
            <person name="Wilkins M.J."/>
            <person name="Karaoz U."/>
            <person name="Brodie E.L."/>
            <person name="Williams K.H."/>
            <person name="Hubbard S.S."/>
            <person name="Banfield J.F."/>
        </authorList>
    </citation>
    <scope>NUCLEOTIDE SEQUENCE [LARGE SCALE GENOMIC DNA]</scope>
</reference>
<dbReference type="CDD" id="cd21109">
    <property type="entry name" value="SPASM"/>
    <property type="match status" value="1"/>
</dbReference>
<organism evidence="2 3">
    <name type="scientific">Candidatus Danuiimicrobium aquiferis</name>
    <dbReference type="NCBI Taxonomy" id="1801832"/>
    <lineage>
        <taxon>Bacteria</taxon>
        <taxon>Pseudomonadati</taxon>
        <taxon>Candidatus Omnitrophota</taxon>
        <taxon>Candidatus Danuiimicrobium</taxon>
    </lineage>
</organism>
<protein>
    <recommendedName>
        <fullName evidence="1">4Fe4S-binding SPASM domain-containing protein</fullName>
    </recommendedName>
</protein>
<dbReference type="Gene3D" id="3.20.20.70">
    <property type="entry name" value="Aldolase class I"/>
    <property type="match status" value="1"/>
</dbReference>
<gene>
    <name evidence="2" type="ORF">A3G33_10325</name>
</gene>
<evidence type="ECO:0000313" key="3">
    <source>
        <dbReference type="Proteomes" id="UP000178187"/>
    </source>
</evidence>
<evidence type="ECO:0000313" key="2">
    <source>
        <dbReference type="EMBL" id="OGW98835.1"/>
    </source>
</evidence>
<dbReference type="SUPFAM" id="SSF102114">
    <property type="entry name" value="Radical SAM enzymes"/>
    <property type="match status" value="1"/>
</dbReference>
<comment type="caution">
    <text evidence="2">The sequence shown here is derived from an EMBL/GenBank/DDBJ whole genome shotgun (WGS) entry which is preliminary data.</text>
</comment>
<accession>A0A1G1L119</accession>
<proteinExistence type="predicted"/>
<dbReference type="InterPro" id="IPR058240">
    <property type="entry name" value="rSAM_sf"/>
</dbReference>